<reference evidence="2" key="1">
    <citation type="submission" date="2013-01" db="EMBL/GenBank/DDBJ databases">
        <title>Draft Genome Sequence of a Mulberry Tree, Morus notabilis C.K. Schneid.</title>
        <authorList>
            <person name="He N."/>
            <person name="Zhao S."/>
        </authorList>
    </citation>
    <scope>NUCLEOTIDE SEQUENCE</scope>
</reference>
<dbReference type="Proteomes" id="UP000030645">
    <property type="component" value="Unassembled WGS sequence"/>
</dbReference>
<dbReference type="AlphaFoldDB" id="W9RK89"/>
<sequence length="63" mass="7039">MVMMMINDDHHHHELMISGQYSCRDGCLILSLISEAVAVVVVHMQTLNAINVFCFAAPSLFSF</sequence>
<organism evidence="1 2">
    <name type="scientific">Morus notabilis</name>
    <dbReference type="NCBI Taxonomy" id="981085"/>
    <lineage>
        <taxon>Eukaryota</taxon>
        <taxon>Viridiplantae</taxon>
        <taxon>Streptophyta</taxon>
        <taxon>Embryophyta</taxon>
        <taxon>Tracheophyta</taxon>
        <taxon>Spermatophyta</taxon>
        <taxon>Magnoliopsida</taxon>
        <taxon>eudicotyledons</taxon>
        <taxon>Gunneridae</taxon>
        <taxon>Pentapetalae</taxon>
        <taxon>rosids</taxon>
        <taxon>fabids</taxon>
        <taxon>Rosales</taxon>
        <taxon>Moraceae</taxon>
        <taxon>Moreae</taxon>
        <taxon>Morus</taxon>
    </lineage>
</organism>
<accession>W9RK89</accession>
<evidence type="ECO:0000313" key="2">
    <source>
        <dbReference type="Proteomes" id="UP000030645"/>
    </source>
</evidence>
<protein>
    <submittedName>
        <fullName evidence="1">Uncharacterized protein</fullName>
    </submittedName>
</protein>
<dbReference type="EMBL" id="KE344854">
    <property type="protein sequence ID" value="EXB81871.1"/>
    <property type="molecule type" value="Genomic_DNA"/>
</dbReference>
<name>W9RK89_9ROSA</name>
<gene>
    <name evidence="1" type="ORF">L484_015345</name>
</gene>
<keyword evidence="2" id="KW-1185">Reference proteome</keyword>
<evidence type="ECO:0000313" key="1">
    <source>
        <dbReference type="EMBL" id="EXB81871.1"/>
    </source>
</evidence>
<proteinExistence type="predicted"/>